<accession>A0A1Z4LU10</accession>
<keyword evidence="1" id="KW-0472">Membrane</keyword>
<feature type="transmembrane region" description="Helical" evidence="1">
    <location>
        <begin position="85"/>
        <end position="114"/>
    </location>
</feature>
<keyword evidence="1" id="KW-0812">Transmembrane</keyword>
<feature type="transmembrane region" description="Helical" evidence="1">
    <location>
        <begin position="57"/>
        <end position="78"/>
    </location>
</feature>
<dbReference type="EMBL" id="AP018227">
    <property type="protein sequence ID" value="BAY84641.1"/>
    <property type="molecule type" value="Genomic_DNA"/>
</dbReference>
<protein>
    <submittedName>
        <fullName evidence="2">Uncharacterized protein</fullName>
    </submittedName>
</protein>
<feature type="transmembrane region" description="Helical" evidence="1">
    <location>
        <begin position="6"/>
        <end position="28"/>
    </location>
</feature>
<dbReference type="AlphaFoldDB" id="A0A1Z4LU10"/>
<evidence type="ECO:0000313" key="3">
    <source>
        <dbReference type="Proteomes" id="UP000218418"/>
    </source>
</evidence>
<keyword evidence="3" id="KW-1185">Reference proteome</keyword>
<gene>
    <name evidence="2" type="ORF">NIES267_41370</name>
</gene>
<sequence>MLHFLFSVVIQIIAWGFQIAFMLLQILVPWFFRHAFYFSNGLLFAVLAPMLQLHIDALVAFGIGVLVAVILDWFLINLDLLYRQILFGITGFAAGWCLDMGLFPPLALAGLSVWQSQHSLY</sequence>
<keyword evidence="1" id="KW-1133">Transmembrane helix</keyword>
<evidence type="ECO:0000256" key="1">
    <source>
        <dbReference type="SAM" id="Phobius"/>
    </source>
</evidence>
<evidence type="ECO:0000313" key="2">
    <source>
        <dbReference type="EMBL" id="BAY84641.1"/>
    </source>
</evidence>
<feature type="transmembrane region" description="Helical" evidence="1">
    <location>
        <begin position="35"/>
        <end position="51"/>
    </location>
</feature>
<dbReference type="Proteomes" id="UP000218418">
    <property type="component" value="Chromosome"/>
</dbReference>
<name>A0A1Z4LU10_9CYAN</name>
<reference evidence="2 3" key="1">
    <citation type="submission" date="2017-06" db="EMBL/GenBank/DDBJ databases">
        <title>Genome sequencing of cyanobaciteial culture collection at National Institute for Environmental Studies (NIES).</title>
        <authorList>
            <person name="Hirose Y."/>
            <person name="Shimura Y."/>
            <person name="Fujisawa T."/>
            <person name="Nakamura Y."/>
            <person name="Kawachi M."/>
        </authorList>
    </citation>
    <scope>NUCLEOTIDE SEQUENCE [LARGE SCALE GENOMIC DNA]</scope>
    <source>
        <strain evidence="2 3">NIES-267</strain>
    </source>
</reference>
<proteinExistence type="predicted"/>
<organism evidence="2 3">
    <name type="scientific">Calothrix parasitica NIES-267</name>
    <dbReference type="NCBI Taxonomy" id="1973488"/>
    <lineage>
        <taxon>Bacteria</taxon>
        <taxon>Bacillati</taxon>
        <taxon>Cyanobacteriota</taxon>
        <taxon>Cyanophyceae</taxon>
        <taxon>Nostocales</taxon>
        <taxon>Calotrichaceae</taxon>
        <taxon>Calothrix</taxon>
    </lineage>
</organism>